<dbReference type="Pfam" id="PF05147">
    <property type="entry name" value="LANC_like"/>
    <property type="match status" value="1"/>
</dbReference>
<proteinExistence type="predicted"/>
<evidence type="ECO:0000313" key="2">
    <source>
        <dbReference type="Proteomes" id="UP001223072"/>
    </source>
</evidence>
<reference evidence="1 2" key="1">
    <citation type="submission" date="2023-07" db="EMBL/GenBank/DDBJ databases">
        <title>Comparative genomics of wheat-associated soil bacteria to identify genetic determinants of phenazine resistance.</title>
        <authorList>
            <person name="Mouncey N."/>
        </authorList>
    </citation>
    <scope>NUCLEOTIDE SEQUENCE [LARGE SCALE GENOMIC DNA]</scope>
    <source>
        <strain evidence="1 2">W2I16</strain>
    </source>
</reference>
<dbReference type="RefSeq" id="WP_307630853.1">
    <property type="nucleotide sequence ID" value="NZ_JAUSZS010000008.1"/>
</dbReference>
<keyword evidence="2" id="KW-1185">Reference proteome</keyword>
<dbReference type="Proteomes" id="UP001223072">
    <property type="component" value="Unassembled WGS sequence"/>
</dbReference>
<dbReference type="InterPro" id="IPR007822">
    <property type="entry name" value="LANC-like"/>
</dbReference>
<comment type="caution">
    <text evidence="1">The sequence shown here is derived from an EMBL/GenBank/DDBJ whole genome shotgun (WGS) entry which is preliminary data.</text>
</comment>
<dbReference type="EMBL" id="JAUSZS010000008">
    <property type="protein sequence ID" value="MDQ0937644.1"/>
    <property type="molecule type" value="Genomic_DNA"/>
</dbReference>
<accession>A0ABU0S070</accession>
<organism evidence="1 2">
    <name type="scientific">Streptomyces turgidiscabies</name>
    <dbReference type="NCBI Taxonomy" id="85558"/>
    <lineage>
        <taxon>Bacteria</taxon>
        <taxon>Bacillati</taxon>
        <taxon>Actinomycetota</taxon>
        <taxon>Actinomycetes</taxon>
        <taxon>Kitasatosporales</taxon>
        <taxon>Streptomycetaceae</taxon>
        <taxon>Streptomyces</taxon>
    </lineage>
</organism>
<dbReference type="CDD" id="cd04434">
    <property type="entry name" value="LanC_like"/>
    <property type="match status" value="1"/>
</dbReference>
<protein>
    <submittedName>
        <fullName evidence="1">Lantibiotic modifying enzyme</fullName>
    </submittedName>
</protein>
<dbReference type="PRINTS" id="PR01950">
    <property type="entry name" value="LANCSUPER"/>
</dbReference>
<dbReference type="SMART" id="SM01260">
    <property type="entry name" value="LANC_like"/>
    <property type="match status" value="1"/>
</dbReference>
<name>A0ABU0S070_9ACTN</name>
<evidence type="ECO:0000313" key="1">
    <source>
        <dbReference type="EMBL" id="MDQ0937644.1"/>
    </source>
</evidence>
<dbReference type="Gene3D" id="1.50.10.20">
    <property type="match status" value="1"/>
</dbReference>
<sequence>MPKNDANHARNSYDEYRELGEAAWSWVLDQVREDDGPWLPETVPPGVTEDIADAVPGKDRDCLYAGIAGLAPVLAEIAWYREQADRERSLAAGIVTRLSAKAKVRTEPSLYDGLAGDVTALRLLAPGTESVALRRLAELATPDGWPTTVGFEAGSNAPLNDIIMGTAGVVLTAVWAGGEFAEPIATTGCEALLRVADRTVAGLDWGIGATTESRSPNYSHGTAGVASALAVAGAALGREDFVDAAVQGARHVLSVGSLDDGGFVVPHTIPPSRREVEPVTYTWCHGPTGTSHLFSALAHAGVTEVAGHGVGELRQRCLTSILTSGLPQRLRPGFWDNDGRCCGTAGVGDVLLDAAQDCADADTAATLVRAARTMGDALVERAVRDGAGARWRFVEYRQEPPLLPPGTTWMQGAAGIAAFLLRLARFVETGPEAAVVDRPDQWWAVPDRLCTTGAAAVS</sequence>
<gene>
    <name evidence="1" type="ORF">QFZ49_007619</name>
</gene>
<dbReference type="SUPFAM" id="SSF158745">
    <property type="entry name" value="LanC-like"/>
    <property type="match status" value="1"/>
</dbReference>